<dbReference type="EMBL" id="CP003273">
    <property type="protein sequence ID" value="AGL02324.1"/>
    <property type="molecule type" value="Genomic_DNA"/>
</dbReference>
<accession>R4KI81</accession>
<evidence type="ECO:0000313" key="1">
    <source>
        <dbReference type="EMBL" id="AGL02324.1"/>
    </source>
</evidence>
<dbReference type="InterPro" id="IPR021617">
    <property type="entry name" value="DUF3231"/>
</dbReference>
<proteinExistence type="predicted"/>
<evidence type="ECO:0000313" key="2">
    <source>
        <dbReference type="Proteomes" id="UP000013520"/>
    </source>
</evidence>
<dbReference type="KEGG" id="dgi:Desgi_2935"/>
<dbReference type="InterPro" id="IPR012347">
    <property type="entry name" value="Ferritin-like"/>
</dbReference>
<dbReference type="STRING" id="767817.Desgi_2935"/>
<evidence type="ECO:0008006" key="3">
    <source>
        <dbReference type="Google" id="ProtNLM"/>
    </source>
</evidence>
<organism evidence="1 2">
    <name type="scientific">Desulfoscipio gibsoniae DSM 7213</name>
    <dbReference type="NCBI Taxonomy" id="767817"/>
    <lineage>
        <taxon>Bacteria</taxon>
        <taxon>Bacillati</taxon>
        <taxon>Bacillota</taxon>
        <taxon>Clostridia</taxon>
        <taxon>Eubacteriales</taxon>
        <taxon>Desulfallaceae</taxon>
        <taxon>Desulfoscipio</taxon>
    </lineage>
</organism>
<name>R4KI81_9FIRM</name>
<dbReference type="OrthoDB" id="1807877at2"/>
<dbReference type="Pfam" id="PF11553">
    <property type="entry name" value="DUF3231"/>
    <property type="match status" value="1"/>
</dbReference>
<sequence>MVQIFNFHIGRADKAEPSVLSAGEAYILWNNILTRYDNIEKTQFYLNLIHDPDFKYFAAKGLKDTLERQVVELEKLMEKYKLPLPYRPPQSISLQVDSEVLNDRYMFRDIMSGIENLMTILTHTVRTYVTNDVLRGLAIKNLHTEIEIYDDMCKFGKLKGWLVPPPMK</sequence>
<dbReference type="Gene3D" id="1.20.1260.10">
    <property type="match status" value="1"/>
</dbReference>
<reference evidence="1 2" key="1">
    <citation type="submission" date="2012-01" db="EMBL/GenBank/DDBJ databases">
        <title>Complete sequence of Desulfotomaculum gibsoniae DSM 7213.</title>
        <authorList>
            <consortium name="US DOE Joint Genome Institute"/>
            <person name="Lucas S."/>
            <person name="Han J."/>
            <person name="Lapidus A."/>
            <person name="Cheng J.-F."/>
            <person name="Goodwin L."/>
            <person name="Pitluck S."/>
            <person name="Peters L."/>
            <person name="Ovchinnikova G."/>
            <person name="Teshima H."/>
            <person name="Detter J.C."/>
            <person name="Han C."/>
            <person name="Tapia R."/>
            <person name="Land M."/>
            <person name="Hauser L."/>
            <person name="Kyrpides N."/>
            <person name="Ivanova N."/>
            <person name="Pagani I."/>
            <person name="Parshina S."/>
            <person name="Plugge C."/>
            <person name="Muyzer G."/>
            <person name="Kuever J."/>
            <person name="Ivanova A."/>
            <person name="Nazina T."/>
            <person name="Klenk H.-P."/>
            <person name="Brambilla E."/>
            <person name="Spring S."/>
            <person name="Stams A.F."/>
            <person name="Woyke T."/>
        </authorList>
    </citation>
    <scope>NUCLEOTIDE SEQUENCE [LARGE SCALE GENOMIC DNA]</scope>
    <source>
        <strain evidence="1 2">DSM 7213</strain>
    </source>
</reference>
<protein>
    <recommendedName>
        <fullName evidence="3">DUF3231 family protein</fullName>
    </recommendedName>
</protein>
<dbReference type="RefSeq" id="WP_006520816.1">
    <property type="nucleotide sequence ID" value="NC_021184.1"/>
</dbReference>
<keyword evidence="2" id="KW-1185">Reference proteome</keyword>
<dbReference type="eggNOG" id="COG5577">
    <property type="taxonomic scope" value="Bacteria"/>
</dbReference>
<dbReference type="Proteomes" id="UP000013520">
    <property type="component" value="Chromosome"/>
</dbReference>
<dbReference type="HOGENOM" id="CLU_1537598_0_0_9"/>
<gene>
    <name evidence="1" type="ORF">Desgi_2935</name>
</gene>
<dbReference type="AlphaFoldDB" id="R4KI81"/>